<dbReference type="Pfam" id="PF19054">
    <property type="entry name" value="DUF5753"/>
    <property type="match status" value="1"/>
</dbReference>
<organism evidence="2 3">
    <name type="scientific">Streptomyces triculaminicus</name>
    <dbReference type="NCBI Taxonomy" id="2816232"/>
    <lineage>
        <taxon>Bacteria</taxon>
        <taxon>Bacillati</taxon>
        <taxon>Actinomycetota</taxon>
        <taxon>Actinomycetes</taxon>
        <taxon>Kitasatosporales</taxon>
        <taxon>Streptomycetaceae</taxon>
        <taxon>Streptomyces</taxon>
    </lineage>
</organism>
<reference evidence="2" key="1">
    <citation type="submission" date="2021-03" db="EMBL/GenBank/DDBJ databases">
        <title>Streptomyces strains.</title>
        <authorList>
            <person name="Lund M.B."/>
            <person name="Toerring T."/>
        </authorList>
    </citation>
    <scope>NUCLEOTIDE SEQUENCE</scope>
    <source>
        <strain evidence="2">JCM 4242</strain>
    </source>
</reference>
<evidence type="ECO:0000313" key="2">
    <source>
        <dbReference type="EMBL" id="MBO0652941.1"/>
    </source>
</evidence>
<name>A0A939FLK7_9ACTN</name>
<proteinExistence type="predicted"/>
<dbReference type="Gene3D" id="1.10.260.40">
    <property type="entry name" value="lambda repressor-like DNA-binding domains"/>
    <property type="match status" value="1"/>
</dbReference>
<dbReference type="SUPFAM" id="SSF47413">
    <property type="entry name" value="lambda repressor-like DNA-binding domains"/>
    <property type="match status" value="1"/>
</dbReference>
<evidence type="ECO:0000313" key="3">
    <source>
        <dbReference type="Proteomes" id="UP000664781"/>
    </source>
</evidence>
<dbReference type="CDD" id="cd00093">
    <property type="entry name" value="HTH_XRE"/>
    <property type="match status" value="1"/>
</dbReference>
<dbReference type="InterPro" id="IPR043917">
    <property type="entry name" value="DUF5753"/>
</dbReference>
<dbReference type="RefSeq" id="WP_207246975.1">
    <property type="nucleotide sequence ID" value="NZ_JAFMOF010000001.1"/>
</dbReference>
<gene>
    <name evidence="2" type="ORF">J1792_09100</name>
</gene>
<dbReference type="Proteomes" id="UP000664781">
    <property type="component" value="Unassembled WGS sequence"/>
</dbReference>
<comment type="caution">
    <text evidence="2">The sequence shown here is derived from an EMBL/GenBank/DDBJ whole genome shotgun (WGS) entry which is preliminary data.</text>
</comment>
<accession>A0A939FLK7</accession>
<dbReference type="EMBL" id="JAFMOF010000001">
    <property type="protein sequence ID" value="MBO0652941.1"/>
    <property type="molecule type" value="Genomic_DNA"/>
</dbReference>
<protein>
    <submittedName>
        <fullName evidence="2">Helix-turn-helix transcriptional regulator</fullName>
    </submittedName>
</protein>
<dbReference type="PROSITE" id="PS50943">
    <property type="entry name" value="HTH_CROC1"/>
    <property type="match status" value="1"/>
</dbReference>
<dbReference type="InterPro" id="IPR010982">
    <property type="entry name" value="Lambda_DNA-bd_dom_sf"/>
</dbReference>
<keyword evidence="3" id="KW-1185">Reference proteome</keyword>
<evidence type="ECO:0000259" key="1">
    <source>
        <dbReference type="PROSITE" id="PS50943"/>
    </source>
</evidence>
<dbReference type="AlphaFoldDB" id="A0A939FLK7"/>
<feature type="domain" description="HTH cro/C1-type" evidence="1">
    <location>
        <begin position="21"/>
        <end position="73"/>
    </location>
</feature>
<dbReference type="SMART" id="SM00530">
    <property type="entry name" value="HTH_XRE"/>
    <property type="match status" value="1"/>
</dbReference>
<sequence length="277" mass="29879">MAKDLGAQGPSIARQAYGEELRLRREAADHTQQSLADAVVCSPSLIAHIEAGRRKPRVEDARRLDNELGTDGFFERFLPTLDIGRFATYFAQVVELEALASCIQGYGAALVPGVLQVEPYARAIFRSGTANTSAADVDRRVVKRLERARILDGTDGPVLWALLDEGVLRRVVGGPAVMAAQLRHIAMLASIGRVRVHVLPFSSGAHALAESMVSLMKFDEAPPLAYVEGLRTGHLHDDPATVAQCQASYDLALGDALSARASLDLITSVAEEYEHAL</sequence>
<dbReference type="Pfam" id="PF13560">
    <property type="entry name" value="HTH_31"/>
    <property type="match status" value="1"/>
</dbReference>
<dbReference type="InterPro" id="IPR001387">
    <property type="entry name" value="Cro/C1-type_HTH"/>
</dbReference>
<dbReference type="GO" id="GO:0003677">
    <property type="term" value="F:DNA binding"/>
    <property type="evidence" value="ECO:0007669"/>
    <property type="project" value="InterPro"/>
</dbReference>